<dbReference type="Proteomes" id="UP000294599">
    <property type="component" value="Unassembled WGS sequence"/>
</dbReference>
<dbReference type="SUPFAM" id="SSF53335">
    <property type="entry name" value="S-adenosyl-L-methionine-dependent methyltransferases"/>
    <property type="match status" value="1"/>
</dbReference>
<feature type="binding site" evidence="1">
    <location>
        <position position="100"/>
    </location>
    <ligand>
        <name>S-adenosyl-L-methionine</name>
        <dbReference type="ChEBI" id="CHEBI:59789"/>
    </ligand>
</feature>
<dbReference type="RefSeq" id="WP_123521879.1">
    <property type="nucleotide sequence ID" value="NZ_JBHLWF010000005.1"/>
</dbReference>
<dbReference type="HAMAP" id="MF_00934">
    <property type="entry name" value="23SrRNA_methyltr_J"/>
    <property type="match status" value="1"/>
</dbReference>
<dbReference type="Pfam" id="PF04378">
    <property type="entry name" value="RsmJ"/>
    <property type="match status" value="1"/>
</dbReference>
<feature type="binding site" evidence="1">
    <location>
        <position position="118"/>
    </location>
    <ligand>
        <name>S-adenosyl-L-methionine</name>
        <dbReference type="ChEBI" id="CHEBI:59789"/>
    </ligand>
</feature>
<name>A0A4R3LSK2_9GAMM</name>
<organism evidence="3 4">
    <name type="scientific">Pseudofulvimonas gallinarii</name>
    <dbReference type="NCBI Taxonomy" id="634155"/>
    <lineage>
        <taxon>Bacteria</taxon>
        <taxon>Pseudomonadati</taxon>
        <taxon>Pseudomonadota</taxon>
        <taxon>Gammaproteobacteria</taxon>
        <taxon>Lysobacterales</taxon>
        <taxon>Rhodanobacteraceae</taxon>
        <taxon>Pseudofulvimonas</taxon>
    </lineage>
</organism>
<keyword evidence="1 3" id="KW-0489">Methyltransferase</keyword>
<feature type="active site" description="Proton acceptor" evidence="1">
    <location>
        <position position="166"/>
    </location>
</feature>
<dbReference type="Gene3D" id="3.40.50.150">
    <property type="entry name" value="Vaccinia Virus protein VP39"/>
    <property type="match status" value="1"/>
</dbReference>
<comment type="caution">
    <text evidence="3">The sequence shown here is derived from an EMBL/GenBank/DDBJ whole genome shotgun (WGS) entry which is preliminary data.</text>
</comment>
<keyword evidence="1 3" id="KW-0808">Transferase</keyword>
<dbReference type="GO" id="GO:0070475">
    <property type="term" value="P:rRNA base methylation"/>
    <property type="evidence" value="ECO:0007669"/>
    <property type="project" value="UniProtKB-UniRule"/>
</dbReference>
<dbReference type="GO" id="GO:0005829">
    <property type="term" value="C:cytosol"/>
    <property type="evidence" value="ECO:0007669"/>
    <property type="project" value="TreeGrafter"/>
</dbReference>
<dbReference type="GO" id="GO:0036307">
    <property type="term" value="F:23S rRNA (adenine(2030)-N(6))-methyltransferase activity"/>
    <property type="evidence" value="ECO:0007669"/>
    <property type="project" value="UniProtKB-UniRule"/>
</dbReference>
<dbReference type="AlphaFoldDB" id="A0A4R3LSK2"/>
<dbReference type="PANTHER" id="PTHR37426:SF1">
    <property type="entry name" value="RIBOSOMAL RNA LARGE SUBUNIT METHYLTRANSFERASE J"/>
    <property type="match status" value="1"/>
</dbReference>
<keyword evidence="1" id="KW-0694">RNA-binding</keyword>
<keyword evidence="1" id="KW-0949">S-adenosyl-L-methionine</keyword>
<dbReference type="EC" id="2.1.1.266" evidence="1"/>
<comment type="function">
    <text evidence="1">Specifically methylates the adenine in position 2030 of 23S rRNA.</text>
</comment>
<dbReference type="InterPro" id="IPR007473">
    <property type="entry name" value="RlmJ"/>
</dbReference>
<keyword evidence="1" id="KW-0698">rRNA processing</keyword>
<protein>
    <recommendedName>
        <fullName evidence="1">Ribosomal RNA large subunit methyltransferase J</fullName>
        <ecNumber evidence="1">2.1.1.266</ecNumber>
    </recommendedName>
    <alternativeName>
        <fullName evidence="1">23S rRNA (adenine(2030)-N6)-methyltransferase</fullName>
    </alternativeName>
    <alternativeName>
        <fullName evidence="1">23S rRNA m6A2030 methyltransferase</fullName>
    </alternativeName>
</protein>
<accession>A0A4R3LSK2</accession>
<dbReference type="GO" id="GO:0003723">
    <property type="term" value="F:RNA binding"/>
    <property type="evidence" value="ECO:0007669"/>
    <property type="project" value="UniProtKB-UniRule"/>
</dbReference>
<keyword evidence="4" id="KW-1185">Reference proteome</keyword>
<feature type="region of interest" description="Disordered" evidence="2">
    <location>
        <begin position="288"/>
        <end position="307"/>
    </location>
</feature>
<feature type="binding site" evidence="1">
    <location>
        <position position="41"/>
    </location>
    <ligand>
        <name>S-adenosyl-L-methionine</name>
        <dbReference type="ChEBI" id="CHEBI:59789"/>
    </ligand>
</feature>
<feature type="binding site" evidence="1">
    <location>
        <begin position="144"/>
        <end position="145"/>
    </location>
    <ligand>
        <name>S-adenosyl-L-methionine</name>
        <dbReference type="ChEBI" id="CHEBI:59789"/>
    </ligand>
</feature>
<evidence type="ECO:0000313" key="3">
    <source>
        <dbReference type="EMBL" id="TCT01197.1"/>
    </source>
</evidence>
<sequence length="307" mass="34045">MNYRHHFHAGNHADVLKHVALLELLRLLTAKDKPLAYIESHAGAGGYALGDEADRTGEWRDGIGRIMAAGDAVPPAVRRYIDAMRGWNAGEGSLRRYPGSPGLAADALRSQDRLRLCETQAEVVAELKRRLADHDPRVTVFARDGYHQALSALLPPPERRALVLVDPPYEAQLAEFDHIIAALREGLRRFATGTYAIWYPIKLASSVAAFLRRAAALPVKSSLTVELWVRATDSPLRLNGSGLVVLNPPWRFDQEAATSWLPWLSRTLADGRGAGWRCQWLRREADADALERPVPPPATTPKPSRKR</sequence>
<feature type="binding site" evidence="1">
    <location>
        <position position="166"/>
    </location>
    <ligand>
        <name>S-adenosyl-L-methionine</name>
        <dbReference type="ChEBI" id="CHEBI:59789"/>
    </ligand>
</feature>
<feature type="site" description="Interaction with substrate rRNA" evidence="1">
    <location>
        <position position="3"/>
    </location>
</feature>
<evidence type="ECO:0000313" key="4">
    <source>
        <dbReference type="Proteomes" id="UP000294599"/>
    </source>
</evidence>
<dbReference type="InterPro" id="IPR029063">
    <property type="entry name" value="SAM-dependent_MTases_sf"/>
</dbReference>
<feature type="binding site" evidence="1">
    <location>
        <position position="18"/>
    </location>
    <ligand>
        <name>S-adenosyl-L-methionine</name>
        <dbReference type="ChEBI" id="CHEBI:59789"/>
    </ligand>
</feature>
<comment type="catalytic activity">
    <reaction evidence="1">
        <text>adenosine(2030) in 23S rRNA + S-adenosyl-L-methionine = N(6)-methyladenosine(2030) in 23S rRNA + S-adenosyl-L-homocysteine + H(+)</text>
        <dbReference type="Rhea" id="RHEA:43736"/>
        <dbReference type="Rhea" id="RHEA-COMP:10668"/>
        <dbReference type="Rhea" id="RHEA-COMP:10669"/>
        <dbReference type="ChEBI" id="CHEBI:15378"/>
        <dbReference type="ChEBI" id="CHEBI:57856"/>
        <dbReference type="ChEBI" id="CHEBI:59789"/>
        <dbReference type="ChEBI" id="CHEBI:74411"/>
        <dbReference type="ChEBI" id="CHEBI:74449"/>
        <dbReference type="EC" id="2.1.1.266"/>
    </reaction>
</comment>
<reference evidence="3 4" key="1">
    <citation type="submission" date="2019-03" db="EMBL/GenBank/DDBJ databases">
        <title>Genomic Encyclopedia of Type Strains, Phase IV (KMG-IV): sequencing the most valuable type-strain genomes for metagenomic binning, comparative biology and taxonomic classification.</title>
        <authorList>
            <person name="Goeker M."/>
        </authorList>
    </citation>
    <scope>NUCLEOTIDE SEQUENCE [LARGE SCALE GENOMIC DNA]</scope>
    <source>
        <strain evidence="3 4">DSM 21944</strain>
    </source>
</reference>
<dbReference type="EMBL" id="SMAF01000001">
    <property type="protein sequence ID" value="TCT01197.1"/>
    <property type="molecule type" value="Genomic_DNA"/>
</dbReference>
<comment type="subunit">
    <text evidence="1">Monomer.</text>
</comment>
<dbReference type="PANTHER" id="PTHR37426">
    <property type="entry name" value="RIBOSOMAL RNA LARGE SUBUNIT METHYLTRANSFERASE J"/>
    <property type="match status" value="1"/>
</dbReference>
<comment type="similarity">
    <text evidence="1">Belongs to the RlmJ family.</text>
</comment>
<dbReference type="OrthoDB" id="9791274at2"/>
<proteinExistence type="inferred from homology"/>
<gene>
    <name evidence="1" type="primary">rlmJ</name>
    <name evidence="3" type="ORF">EDC25_10152</name>
</gene>
<evidence type="ECO:0000256" key="2">
    <source>
        <dbReference type="SAM" id="MobiDB-lite"/>
    </source>
</evidence>
<evidence type="ECO:0000256" key="1">
    <source>
        <dbReference type="HAMAP-Rule" id="MF_00934"/>
    </source>
</evidence>